<dbReference type="InterPro" id="IPR056825">
    <property type="entry name" value="Agd3_C"/>
</dbReference>
<accession>A0A6A5WE32</accession>
<dbReference type="InterPro" id="IPR056826">
    <property type="entry name" value="Agd3_CE"/>
</dbReference>
<feature type="domain" description="Agd3 CBM87" evidence="3">
    <location>
        <begin position="65"/>
        <end position="276"/>
    </location>
</feature>
<gene>
    <name evidence="5" type="ORF">P154DRAFT_535215</name>
</gene>
<name>A0A6A5WE32_9PLEO</name>
<dbReference type="Pfam" id="PF25116">
    <property type="entry name" value="CBM87_Agd3"/>
    <property type="match status" value="1"/>
</dbReference>
<evidence type="ECO:0000259" key="3">
    <source>
        <dbReference type="Pfam" id="PF25116"/>
    </source>
</evidence>
<evidence type="ECO:0000256" key="1">
    <source>
        <dbReference type="SAM" id="SignalP"/>
    </source>
</evidence>
<feature type="domain" description="Agd3 deacetylase" evidence="2">
    <location>
        <begin position="290"/>
        <end position="651"/>
    </location>
</feature>
<dbReference type="GO" id="GO:0005975">
    <property type="term" value="P:carbohydrate metabolic process"/>
    <property type="evidence" value="ECO:0007669"/>
    <property type="project" value="InterPro"/>
</dbReference>
<dbReference type="InterPro" id="IPR050788">
    <property type="entry name" value="Yeast_SRP1/TIP1_CWP"/>
</dbReference>
<reference evidence="5" key="1">
    <citation type="journal article" date="2020" name="Stud. Mycol.">
        <title>101 Dothideomycetes genomes: a test case for predicting lifestyles and emergence of pathogens.</title>
        <authorList>
            <person name="Haridas S."/>
            <person name="Albert R."/>
            <person name="Binder M."/>
            <person name="Bloem J."/>
            <person name="Labutti K."/>
            <person name="Salamov A."/>
            <person name="Andreopoulos B."/>
            <person name="Baker S."/>
            <person name="Barry K."/>
            <person name="Bills G."/>
            <person name="Bluhm B."/>
            <person name="Cannon C."/>
            <person name="Castanera R."/>
            <person name="Culley D."/>
            <person name="Daum C."/>
            <person name="Ezra D."/>
            <person name="Gonzalez J."/>
            <person name="Henrissat B."/>
            <person name="Kuo A."/>
            <person name="Liang C."/>
            <person name="Lipzen A."/>
            <person name="Lutzoni F."/>
            <person name="Magnuson J."/>
            <person name="Mondo S."/>
            <person name="Nolan M."/>
            <person name="Ohm R."/>
            <person name="Pangilinan J."/>
            <person name="Park H.-J."/>
            <person name="Ramirez L."/>
            <person name="Alfaro M."/>
            <person name="Sun H."/>
            <person name="Tritt A."/>
            <person name="Yoshinaga Y."/>
            <person name="Zwiers L.-H."/>
            <person name="Turgeon B."/>
            <person name="Goodwin S."/>
            <person name="Spatafora J."/>
            <person name="Crous P."/>
            <person name="Grigoriev I."/>
        </authorList>
    </citation>
    <scope>NUCLEOTIDE SEQUENCE</scope>
    <source>
        <strain evidence="5">CBS 123094</strain>
    </source>
</reference>
<organism evidence="5 6">
    <name type="scientific">Amniculicola lignicola CBS 123094</name>
    <dbReference type="NCBI Taxonomy" id="1392246"/>
    <lineage>
        <taxon>Eukaryota</taxon>
        <taxon>Fungi</taxon>
        <taxon>Dikarya</taxon>
        <taxon>Ascomycota</taxon>
        <taxon>Pezizomycotina</taxon>
        <taxon>Dothideomycetes</taxon>
        <taxon>Pleosporomycetidae</taxon>
        <taxon>Pleosporales</taxon>
        <taxon>Amniculicolaceae</taxon>
        <taxon>Amniculicola</taxon>
    </lineage>
</organism>
<dbReference type="SUPFAM" id="SSF88713">
    <property type="entry name" value="Glycoside hydrolase/deacetylase"/>
    <property type="match status" value="1"/>
</dbReference>
<dbReference type="Pfam" id="PF25115">
    <property type="entry name" value="Agd3_CE"/>
    <property type="match status" value="1"/>
</dbReference>
<dbReference type="OrthoDB" id="2113314at2759"/>
<keyword evidence="1" id="KW-0732">Signal</keyword>
<feature type="chain" id="PRO_5025419186" description="Extracellular serine-rich protein" evidence="1">
    <location>
        <begin position="19"/>
        <end position="753"/>
    </location>
</feature>
<dbReference type="InterPro" id="IPR056827">
    <property type="entry name" value="CBM87_Agd3"/>
</dbReference>
<evidence type="ECO:0000313" key="5">
    <source>
        <dbReference type="EMBL" id="KAF1999707.1"/>
    </source>
</evidence>
<evidence type="ECO:0000259" key="4">
    <source>
        <dbReference type="Pfam" id="PF25117"/>
    </source>
</evidence>
<dbReference type="InterPro" id="IPR011330">
    <property type="entry name" value="Glyco_hydro/deAcase_b/a-brl"/>
</dbReference>
<evidence type="ECO:0000259" key="2">
    <source>
        <dbReference type="Pfam" id="PF25115"/>
    </source>
</evidence>
<evidence type="ECO:0000313" key="6">
    <source>
        <dbReference type="Proteomes" id="UP000799779"/>
    </source>
</evidence>
<evidence type="ECO:0008006" key="7">
    <source>
        <dbReference type="Google" id="ProtNLM"/>
    </source>
</evidence>
<keyword evidence="6" id="KW-1185">Reference proteome</keyword>
<sequence>MKASFFFALGFLAPFVTPCTDHTDGSTTVPATSFSTVATTSTEIVSSVSVPTATASASAVSDATVKSTILVIARDDSSAKQATSGLNAYGIPFETLIVPQAGVNLPTLNTTSGGNYGGIITLSGLAYNYGGDDWHSAITDTQWNRLYAYQIAFGVRMVQIDVYPQSAFGTSATGSCCDTGVEQLVSFSNTTGFPQAGLNLNAGMSTQGLYHYITTITDPSTTWEFARFGSNSVFSTASTAGVINNFSGREQMAFFITWATDWSPTSNYLQHAYITWMTRGLYAGYRRVNLNAQIDDMMLATPIYNSANQYRVVPADMNDIKAWVPTINAKMNPGSLFRPEIGYNGNGNIIQVDPNSSDSACTPGPIFTGYDATDAEWEKPLGTGVTMWPTTPTNYTYTSTCLVKDTLSQWFQTASNRALFYHLSHTYTHMHLNNATYGDVYKEISFNQKWLAATGLSSGTFSPKALIPPAITGLHNGDALQAMYDLGLRNAVGDNARPALRNQQNPMWPYITNTGTDGFNGFQIIPRWPLRIYWNCDSPTCTTQEWVDTSSGSGGFTNLMLQEKNDMMRYFFGGYRDGVMFHQINLRTQGMTSTTTADGTVVRSLYQAWVEQTVQEFKRLCKWPMISLKQDDLAAEFAARMARDQCNYGLSLKVDNRKIVGVIVTANGNSCGAEIPVTVPGSVTNTQGFRTEKLGNDPLTIWVTLSGSPVTLTLTTPVEIRLVLPCLEEQSPEASLSHRWLGQLRLGDFCCGT</sequence>
<dbReference type="PANTHER" id="PTHR31002">
    <property type="entry name" value="SERIPAUPERIN"/>
    <property type="match status" value="1"/>
</dbReference>
<dbReference type="Proteomes" id="UP000799779">
    <property type="component" value="Unassembled WGS sequence"/>
</dbReference>
<dbReference type="Pfam" id="PF25117">
    <property type="entry name" value="Agd3_C"/>
    <property type="match status" value="1"/>
</dbReference>
<dbReference type="EMBL" id="ML977593">
    <property type="protein sequence ID" value="KAF1999707.1"/>
    <property type="molecule type" value="Genomic_DNA"/>
</dbReference>
<protein>
    <recommendedName>
        <fullName evidence="7">Extracellular serine-rich protein</fullName>
    </recommendedName>
</protein>
<feature type="signal peptide" evidence="1">
    <location>
        <begin position="1"/>
        <end position="18"/>
    </location>
</feature>
<dbReference type="PANTHER" id="PTHR31002:SF34">
    <property type="entry name" value="CELL WALL PROTEIN CWP1-RELATED"/>
    <property type="match status" value="1"/>
</dbReference>
<proteinExistence type="predicted"/>
<feature type="domain" description="Agd3 C-terminal" evidence="4">
    <location>
        <begin position="653"/>
        <end position="718"/>
    </location>
</feature>
<dbReference type="AlphaFoldDB" id="A0A6A5WE32"/>